<dbReference type="Proteomes" id="UP000070501">
    <property type="component" value="Unassembled WGS sequence"/>
</dbReference>
<dbReference type="EMBL" id="KQ964245">
    <property type="protein sequence ID" value="KXJ96523.1"/>
    <property type="molecule type" value="Genomic_DNA"/>
</dbReference>
<dbReference type="PROSITE" id="PS51257">
    <property type="entry name" value="PROKAR_LIPOPROTEIN"/>
    <property type="match status" value="1"/>
</dbReference>
<keyword evidence="3" id="KW-1185">Reference proteome</keyword>
<evidence type="ECO:0000313" key="2">
    <source>
        <dbReference type="EMBL" id="KXJ96523.1"/>
    </source>
</evidence>
<dbReference type="InParanoid" id="A0A136JH85"/>
<organism evidence="2 3">
    <name type="scientific">Microdochium bolleyi</name>
    <dbReference type="NCBI Taxonomy" id="196109"/>
    <lineage>
        <taxon>Eukaryota</taxon>
        <taxon>Fungi</taxon>
        <taxon>Dikarya</taxon>
        <taxon>Ascomycota</taxon>
        <taxon>Pezizomycotina</taxon>
        <taxon>Sordariomycetes</taxon>
        <taxon>Xylariomycetidae</taxon>
        <taxon>Xylariales</taxon>
        <taxon>Microdochiaceae</taxon>
        <taxon>Microdochium</taxon>
    </lineage>
</organism>
<accession>A0A136JH85</accession>
<protein>
    <submittedName>
        <fullName evidence="2">Uncharacterized protein</fullName>
    </submittedName>
</protein>
<keyword evidence="1" id="KW-0732">Signal</keyword>
<feature type="chain" id="PRO_5007293763" evidence="1">
    <location>
        <begin position="23"/>
        <end position="129"/>
    </location>
</feature>
<name>A0A136JH85_9PEZI</name>
<feature type="signal peptide" evidence="1">
    <location>
        <begin position="1"/>
        <end position="22"/>
    </location>
</feature>
<evidence type="ECO:0000256" key="1">
    <source>
        <dbReference type="SAM" id="SignalP"/>
    </source>
</evidence>
<sequence length="129" mass="14941">MLYNPLRAAVLLAALLPAAVTACVHFKGDIDDMPLGEGWKYSYSIDDNGEKVCDGYAGWRDGRWWAHCKEGFALSFSQTGKHVWYHAHGTNFEWDQDVHKWSECCRGACQDRGPKWKCTYYSWDTWMYC</sequence>
<proteinExistence type="predicted"/>
<dbReference type="AlphaFoldDB" id="A0A136JH85"/>
<reference evidence="3" key="1">
    <citation type="submission" date="2016-02" db="EMBL/GenBank/DDBJ databases">
        <title>Draft genome sequence of Microdochium bolleyi, a fungal endophyte of beachgrass.</title>
        <authorList>
            <consortium name="DOE Joint Genome Institute"/>
            <person name="David A.S."/>
            <person name="May G."/>
            <person name="Haridas S."/>
            <person name="Lim J."/>
            <person name="Wang M."/>
            <person name="Labutti K."/>
            <person name="Lipzen A."/>
            <person name="Barry K."/>
            <person name="Grigoriev I.V."/>
        </authorList>
    </citation>
    <scope>NUCLEOTIDE SEQUENCE [LARGE SCALE GENOMIC DNA]</scope>
    <source>
        <strain evidence="3">J235TASD1</strain>
    </source>
</reference>
<gene>
    <name evidence="2" type="ORF">Micbo1qcDRAFT_170338</name>
</gene>
<evidence type="ECO:0000313" key="3">
    <source>
        <dbReference type="Proteomes" id="UP000070501"/>
    </source>
</evidence>